<evidence type="ECO:0000256" key="2">
    <source>
        <dbReference type="SAM" id="Phobius"/>
    </source>
</evidence>
<feature type="transmembrane region" description="Helical" evidence="2">
    <location>
        <begin position="27"/>
        <end position="48"/>
    </location>
</feature>
<comment type="caution">
    <text evidence="3">The sequence shown here is derived from an EMBL/GenBank/DDBJ whole genome shotgun (WGS) entry which is preliminary data.</text>
</comment>
<sequence length="88" mass="9873">MFKQLFVEHPHAVNESYAEHWVVANRFGLRMVVAGLGTMLHGFVPGLLTHAGSNMIRKLHAEMTSRRSGAANAAREQPSNAWQLEYEI</sequence>
<dbReference type="AlphaFoldDB" id="A0A2W5NQH3"/>
<evidence type="ECO:0008006" key="5">
    <source>
        <dbReference type="Google" id="ProtNLM"/>
    </source>
</evidence>
<keyword evidence="2" id="KW-0812">Transmembrane</keyword>
<keyword evidence="2" id="KW-0472">Membrane</keyword>
<keyword evidence="2" id="KW-1133">Transmembrane helix</keyword>
<feature type="region of interest" description="Disordered" evidence="1">
    <location>
        <begin position="67"/>
        <end position="88"/>
    </location>
</feature>
<proteinExistence type="predicted"/>
<accession>A0A2W5NQH3</accession>
<evidence type="ECO:0000256" key="1">
    <source>
        <dbReference type="SAM" id="MobiDB-lite"/>
    </source>
</evidence>
<evidence type="ECO:0000313" key="3">
    <source>
        <dbReference type="EMBL" id="PZQ54339.1"/>
    </source>
</evidence>
<gene>
    <name evidence="3" type="ORF">DI555_13005</name>
</gene>
<evidence type="ECO:0000313" key="4">
    <source>
        <dbReference type="Proteomes" id="UP000249082"/>
    </source>
</evidence>
<dbReference type="InterPro" id="IPR045936">
    <property type="entry name" value="DUF6356"/>
</dbReference>
<protein>
    <recommendedName>
        <fullName evidence="5">Capsule biosynthesis protein</fullName>
    </recommendedName>
</protein>
<dbReference type="EMBL" id="QFPX01000009">
    <property type="protein sequence ID" value="PZQ54339.1"/>
    <property type="molecule type" value="Genomic_DNA"/>
</dbReference>
<dbReference type="Proteomes" id="UP000249082">
    <property type="component" value="Unassembled WGS sequence"/>
</dbReference>
<dbReference type="Pfam" id="PF19883">
    <property type="entry name" value="DUF6356"/>
    <property type="match status" value="1"/>
</dbReference>
<organism evidence="3 4">
    <name type="scientific">Novosphingobium pentaromativorans</name>
    <dbReference type="NCBI Taxonomy" id="205844"/>
    <lineage>
        <taxon>Bacteria</taxon>
        <taxon>Pseudomonadati</taxon>
        <taxon>Pseudomonadota</taxon>
        <taxon>Alphaproteobacteria</taxon>
        <taxon>Sphingomonadales</taxon>
        <taxon>Sphingomonadaceae</taxon>
        <taxon>Novosphingobium</taxon>
    </lineage>
</organism>
<reference evidence="3 4" key="1">
    <citation type="submission" date="2017-08" db="EMBL/GenBank/DDBJ databases">
        <title>Infants hospitalized years apart are colonized by the same room-sourced microbial strains.</title>
        <authorList>
            <person name="Brooks B."/>
            <person name="Olm M.R."/>
            <person name="Firek B.A."/>
            <person name="Baker R."/>
            <person name="Thomas B.C."/>
            <person name="Morowitz M.J."/>
            <person name="Banfield J.F."/>
        </authorList>
    </citation>
    <scope>NUCLEOTIDE SEQUENCE [LARGE SCALE GENOMIC DNA]</scope>
    <source>
        <strain evidence="3">S2_005_002_R2_33</strain>
    </source>
</reference>
<name>A0A2W5NQH3_9SPHN</name>